<dbReference type="RefSeq" id="WP_068761316.1">
    <property type="nucleotide sequence ID" value="NZ_LXIE01000008.1"/>
</dbReference>
<accession>A0A1A9LFD3</accession>
<organism evidence="1 2">
    <name type="scientific">Aequorivita soesokkakensis</name>
    <dbReference type="NCBI Taxonomy" id="1385699"/>
    <lineage>
        <taxon>Bacteria</taxon>
        <taxon>Pseudomonadati</taxon>
        <taxon>Bacteroidota</taxon>
        <taxon>Flavobacteriia</taxon>
        <taxon>Flavobacteriales</taxon>
        <taxon>Flavobacteriaceae</taxon>
        <taxon>Aequorivita</taxon>
    </lineage>
</organism>
<gene>
    <name evidence="1" type="ORF">A7A78_10500</name>
</gene>
<protein>
    <submittedName>
        <fullName evidence="1">Uncharacterized protein</fullName>
    </submittedName>
</protein>
<dbReference type="Proteomes" id="UP000077552">
    <property type="component" value="Unassembled WGS sequence"/>
</dbReference>
<evidence type="ECO:0000313" key="1">
    <source>
        <dbReference type="EMBL" id="OAD91913.1"/>
    </source>
</evidence>
<comment type="caution">
    <text evidence="1">The sequence shown here is derived from an EMBL/GenBank/DDBJ whole genome shotgun (WGS) entry which is preliminary data.</text>
</comment>
<reference evidence="1 2" key="1">
    <citation type="submission" date="2016-05" db="EMBL/GenBank/DDBJ databases">
        <title>Genome sequencing of Vitellibacter soesokkakensis RSSK-12.</title>
        <authorList>
            <person name="Thevarajoo S."/>
            <person name="Selvaratnam C."/>
            <person name="Goh K.M."/>
            <person name="Chan K.-G."/>
            <person name="Chong C.S."/>
        </authorList>
    </citation>
    <scope>NUCLEOTIDE SEQUENCE [LARGE SCALE GENOMIC DNA]</scope>
    <source>
        <strain evidence="1 2">RSSK-12</strain>
    </source>
</reference>
<sequence>MTYFENIKNSLKSHFEKIKEIGLREDLPKKVIEHIDRTSEILNEIEGNKPENYRMLIEYLNYESRRFGWSFPENPEEEKCETDYWKLNDLIKKIVKSMTITERLYFFGYLDEYENLKPIQKSERDNIEVKLFMK</sequence>
<proteinExistence type="predicted"/>
<dbReference type="STRING" id="1385699.A7A78_10500"/>
<keyword evidence="2" id="KW-1185">Reference proteome</keyword>
<dbReference type="OrthoDB" id="1439039at2"/>
<name>A0A1A9LFD3_9FLAO</name>
<evidence type="ECO:0000313" key="2">
    <source>
        <dbReference type="Proteomes" id="UP000077552"/>
    </source>
</evidence>
<dbReference type="AlphaFoldDB" id="A0A1A9LFD3"/>
<dbReference type="EMBL" id="LXIE01000008">
    <property type="protein sequence ID" value="OAD91913.1"/>
    <property type="molecule type" value="Genomic_DNA"/>
</dbReference>